<feature type="domain" description="N-terminal" evidence="2">
    <location>
        <begin position="43"/>
        <end position="82"/>
    </location>
</feature>
<gene>
    <name evidence="4" type="ORF">UFOVP1095_11</name>
    <name evidence="5" type="ORF">UFOVP1452_11</name>
    <name evidence="6" type="ORF">UFOVP1540_40</name>
    <name evidence="3" type="ORF">UFOVP918_11</name>
</gene>
<organism evidence="3">
    <name type="scientific">uncultured Caudovirales phage</name>
    <dbReference type="NCBI Taxonomy" id="2100421"/>
    <lineage>
        <taxon>Viruses</taxon>
        <taxon>Duplodnaviria</taxon>
        <taxon>Heunggongvirae</taxon>
        <taxon>Uroviricota</taxon>
        <taxon>Caudoviricetes</taxon>
        <taxon>Peduoviridae</taxon>
        <taxon>Maltschvirus</taxon>
        <taxon>Maltschvirus maltsch</taxon>
    </lineage>
</organism>
<dbReference type="Pfam" id="PF08401">
    <property type="entry name" value="ArdcN"/>
    <property type="match status" value="1"/>
</dbReference>
<feature type="region of interest" description="Disordered" evidence="1">
    <location>
        <begin position="118"/>
        <end position="137"/>
    </location>
</feature>
<accession>A0A6J5PQS1</accession>
<sequence>MRSELQQEALNRATQSPSMANYAAIFNGFAEKGIAQSDILPRENVFTFNAWKALGRSVRKGEHGVKVCTWVEMSKKNDAGEALPIGRKPRMTTVFHISQTEAIDGSDSDVDTGAHAEVEDNEQVNPEPHNPDAPSKERLAEMRANAAAVVNAFDLGAKPAFDYYSEQFTPL</sequence>
<dbReference type="InterPro" id="IPR013610">
    <property type="entry name" value="ArdC_N"/>
</dbReference>
<evidence type="ECO:0000313" key="5">
    <source>
        <dbReference type="EMBL" id="CAB4213890.1"/>
    </source>
</evidence>
<evidence type="ECO:0000313" key="3">
    <source>
        <dbReference type="EMBL" id="CAB4171388.1"/>
    </source>
</evidence>
<dbReference type="GO" id="GO:0003697">
    <property type="term" value="F:single-stranded DNA binding"/>
    <property type="evidence" value="ECO:0007669"/>
    <property type="project" value="InterPro"/>
</dbReference>
<evidence type="ECO:0000313" key="6">
    <source>
        <dbReference type="EMBL" id="CAB5228412.1"/>
    </source>
</evidence>
<protein>
    <recommendedName>
        <fullName evidence="2">N-terminal domain-containing protein</fullName>
    </recommendedName>
</protein>
<reference evidence="3" key="1">
    <citation type="submission" date="2020-05" db="EMBL/GenBank/DDBJ databases">
        <authorList>
            <person name="Chiriac C."/>
            <person name="Salcher M."/>
            <person name="Ghai R."/>
            <person name="Kavagutti S V."/>
        </authorList>
    </citation>
    <scope>NUCLEOTIDE SEQUENCE</scope>
</reference>
<dbReference type="EMBL" id="LR796867">
    <property type="protein sequence ID" value="CAB4171388.1"/>
    <property type="molecule type" value="Genomic_DNA"/>
</dbReference>
<proteinExistence type="predicted"/>
<dbReference type="EMBL" id="LR797032">
    <property type="protein sequence ID" value="CAB4182369.1"/>
    <property type="molecule type" value="Genomic_DNA"/>
</dbReference>
<dbReference type="EMBL" id="LR798384">
    <property type="protein sequence ID" value="CAB5228412.1"/>
    <property type="molecule type" value="Genomic_DNA"/>
</dbReference>
<dbReference type="EMBL" id="LR797401">
    <property type="protein sequence ID" value="CAB4213890.1"/>
    <property type="molecule type" value="Genomic_DNA"/>
</dbReference>
<evidence type="ECO:0000313" key="4">
    <source>
        <dbReference type="EMBL" id="CAB4182369.1"/>
    </source>
</evidence>
<evidence type="ECO:0000256" key="1">
    <source>
        <dbReference type="SAM" id="MobiDB-lite"/>
    </source>
</evidence>
<name>A0A6J5PQS1_9CAUD</name>
<evidence type="ECO:0000259" key="2">
    <source>
        <dbReference type="Pfam" id="PF08401"/>
    </source>
</evidence>